<accession>A0A9W4RRQ1</accession>
<evidence type="ECO:0008006" key="4">
    <source>
        <dbReference type="Google" id="ProtNLM"/>
    </source>
</evidence>
<evidence type="ECO:0000313" key="2">
    <source>
        <dbReference type="EMBL" id="CAI0646101.1"/>
    </source>
</evidence>
<name>A0A9W4RRQ1_9PEZI</name>
<evidence type="ECO:0000313" key="3">
    <source>
        <dbReference type="Proteomes" id="UP001152533"/>
    </source>
</evidence>
<dbReference type="AlphaFoldDB" id="A0A9W4RRQ1"/>
<protein>
    <recommendedName>
        <fullName evidence="4">AA1-like domain-containing protein</fullName>
    </recommendedName>
</protein>
<keyword evidence="1" id="KW-0732">Signal</keyword>
<sequence>MRYTPIFLAALAAAAPAAVPGVEITNVSAKTLSNNTLTYDFDVLDGTNGQTVHCNSEWQEVFVLPRDAATRNTAVTCSVPEYTASIYFPAGISGIQDWVTFIGLEGRSTRYLAQVQTGTSDYVCGHSGTDDVLSQCFTAPEVKIRAVEAS</sequence>
<feature type="chain" id="PRO_5040853395" description="AA1-like domain-containing protein" evidence="1">
    <location>
        <begin position="22"/>
        <end position="150"/>
    </location>
</feature>
<feature type="signal peptide" evidence="1">
    <location>
        <begin position="1"/>
        <end position="21"/>
    </location>
</feature>
<keyword evidence="3" id="KW-1185">Reference proteome</keyword>
<proteinExistence type="predicted"/>
<dbReference type="EMBL" id="CAMGZC010000299">
    <property type="protein sequence ID" value="CAI0646101.1"/>
    <property type="molecule type" value="Genomic_DNA"/>
</dbReference>
<evidence type="ECO:0000256" key="1">
    <source>
        <dbReference type="SAM" id="SignalP"/>
    </source>
</evidence>
<dbReference type="Proteomes" id="UP001152533">
    <property type="component" value="Unassembled WGS sequence"/>
</dbReference>
<comment type="caution">
    <text evidence="2">The sequence shown here is derived from an EMBL/GenBank/DDBJ whole genome shotgun (WGS) entry which is preliminary data.</text>
</comment>
<gene>
    <name evidence="2" type="ORF">CGXH109_LOCUS51742</name>
</gene>
<reference evidence="2" key="1">
    <citation type="submission" date="2022-08" db="EMBL/GenBank/DDBJ databases">
        <authorList>
            <person name="Giroux E."/>
            <person name="Giroux E."/>
        </authorList>
    </citation>
    <scope>NUCLEOTIDE SEQUENCE</scope>
    <source>
        <strain evidence="2">H1091258</strain>
    </source>
</reference>
<organism evidence="2 3">
    <name type="scientific">Colletotrichum noveboracense</name>
    <dbReference type="NCBI Taxonomy" id="2664923"/>
    <lineage>
        <taxon>Eukaryota</taxon>
        <taxon>Fungi</taxon>
        <taxon>Dikarya</taxon>
        <taxon>Ascomycota</taxon>
        <taxon>Pezizomycotina</taxon>
        <taxon>Sordariomycetes</taxon>
        <taxon>Hypocreomycetidae</taxon>
        <taxon>Glomerellales</taxon>
        <taxon>Glomerellaceae</taxon>
        <taxon>Colletotrichum</taxon>
        <taxon>Colletotrichum gloeosporioides species complex</taxon>
    </lineage>
</organism>